<feature type="compositionally biased region" description="Polar residues" evidence="8">
    <location>
        <begin position="484"/>
        <end position="500"/>
    </location>
</feature>
<evidence type="ECO:0000256" key="2">
    <source>
        <dbReference type="ARBA" id="ARBA00022763"/>
    </source>
</evidence>
<comment type="caution">
    <text evidence="11">The sequence shown here is derived from an EMBL/GenBank/DDBJ whole genome shotgun (WGS) entry which is preliminary data.</text>
</comment>
<feature type="domain" description="XLF-like N-terminal" evidence="9">
    <location>
        <begin position="6"/>
        <end position="132"/>
    </location>
</feature>
<dbReference type="EMBL" id="JBANMG010000009">
    <property type="protein sequence ID" value="KAK6948993.1"/>
    <property type="molecule type" value="Genomic_DNA"/>
</dbReference>
<keyword evidence="3" id="KW-0238">DNA-binding</keyword>
<comment type="similarity">
    <text evidence="6">Belongs to the XRCC4-XLF family. XLF subfamily.</text>
</comment>
<dbReference type="InterPro" id="IPR052287">
    <property type="entry name" value="NHEJ_factor"/>
</dbReference>
<dbReference type="Pfam" id="PF09302">
    <property type="entry name" value="XLF"/>
    <property type="match status" value="1"/>
</dbReference>
<dbReference type="Gene3D" id="2.170.210.10">
    <property type="entry name" value="DNA double-strand break repair and VJ recombination XRCC4, N-terminal"/>
    <property type="match status" value="1"/>
</dbReference>
<organism evidence="11 12">
    <name type="scientific">Daldinia eschscholtzii</name>
    <dbReference type="NCBI Taxonomy" id="292717"/>
    <lineage>
        <taxon>Eukaryota</taxon>
        <taxon>Fungi</taxon>
        <taxon>Dikarya</taxon>
        <taxon>Ascomycota</taxon>
        <taxon>Pezizomycotina</taxon>
        <taxon>Sordariomycetes</taxon>
        <taxon>Xylariomycetidae</taxon>
        <taxon>Xylariales</taxon>
        <taxon>Hypoxylaceae</taxon>
        <taxon>Daldinia</taxon>
    </lineage>
</organism>
<evidence type="ECO:0000256" key="1">
    <source>
        <dbReference type="ARBA" id="ARBA00004123"/>
    </source>
</evidence>
<feature type="compositionally biased region" description="Basic and acidic residues" evidence="8">
    <location>
        <begin position="276"/>
        <end position="285"/>
    </location>
</feature>
<name>A0AAX6M938_9PEZI</name>
<dbReference type="GO" id="GO:0045027">
    <property type="term" value="F:DNA end binding"/>
    <property type="evidence" value="ECO:0007669"/>
    <property type="project" value="TreeGrafter"/>
</dbReference>
<dbReference type="Pfam" id="PF21928">
    <property type="entry name" value="XLF_CC"/>
    <property type="match status" value="1"/>
</dbReference>
<keyword evidence="2" id="KW-0227">DNA damage</keyword>
<evidence type="ECO:0000256" key="8">
    <source>
        <dbReference type="SAM" id="MobiDB-lite"/>
    </source>
</evidence>
<dbReference type="InterPro" id="IPR038051">
    <property type="entry name" value="XRCC4-like_N_sf"/>
</dbReference>
<dbReference type="PANTHER" id="PTHR32235:SF1">
    <property type="entry name" value="NON-HOMOLOGOUS END-JOINING FACTOR 1"/>
    <property type="match status" value="1"/>
</dbReference>
<dbReference type="Proteomes" id="UP001369815">
    <property type="component" value="Unassembled WGS sequence"/>
</dbReference>
<evidence type="ECO:0000256" key="7">
    <source>
        <dbReference type="ARBA" id="ARBA00044529"/>
    </source>
</evidence>
<dbReference type="InterPro" id="IPR053829">
    <property type="entry name" value="XLF-like_CC"/>
</dbReference>
<dbReference type="InterPro" id="IPR015381">
    <property type="entry name" value="XLF-like_N"/>
</dbReference>
<feature type="compositionally biased region" description="Basic and acidic residues" evidence="8">
    <location>
        <begin position="536"/>
        <end position="555"/>
    </location>
</feature>
<evidence type="ECO:0000256" key="3">
    <source>
        <dbReference type="ARBA" id="ARBA00023125"/>
    </source>
</evidence>
<evidence type="ECO:0000256" key="6">
    <source>
        <dbReference type="ARBA" id="ARBA00025747"/>
    </source>
</evidence>
<keyword evidence="12" id="KW-1185">Reference proteome</keyword>
<dbReference type="AlphaFoldDB" id="A0AAX6M938"/>
<dbReference type="GO" id="GO:0032807">
    <property type="term" value="C:DNA ligase IV complex"/>
    <property type="evidence" value="ECO:0007669"/>
    <property type="project" value="TreeGrafter"/>
</dbReference>
<protein>
    <recommendedName>
        <fullName evidence="7">Non-homologous end-joining factor 1</fullName>
    </recommendedName>
</protein>
<comment type="subcellular location">
    <subcellularLocation>
        <location evidence="1">Nucleus</location>
    </subcellularLocation>
</comment>
<evidence type="ECO:0000313" key="11">
    <source>
        <dbReference type="EMBL" id="KAK6948993.1"/>
    </source>
</evidence>
<feature type="domain" description="XLF-like coiled-coil region" evidence="10">
    <location>
        <begin position="134"/>
        <end position="186"/>
    </location>
</feature>
<evidence type="ECO:0000259" key="9">
    <source>
        <dbReference type="Pfam" id="PF09302"/>
    </source>
</evidence>
<feature type="compositionally biased region" description="Acidic residues" evidence="8">
    <location>
        <begin position="378"/>
        <end position="388"/>
    </location>
</feature>
<keyword evidence="4" id="KW-0234">DNA repair</keyword>
<proteinExistence type="inferred from homology"/>
<gene>
    <name evidence="11" type="ORF">Daesc_009065</name>
</gene>
<evidence type="ECO:0000259" key="10">
    <source>
        <dbReference type="Pfam" id="PF21928"/>
    </source>
</evidence>
<evidence type="ECO:0000256" key="5">
    <source>
        <dbReference type="ARBA" id="ARBA00023242"/>
    </source>
</evidence>
<evidence type="ECO:0000256" key="4">
    <source>
        <dbReference type="ARBA" id="ARBA00023204"/>
    </source>
</evidence>
<dbReference type="CDD" id="cd22285">
    <property type="entry name" value="HD_XLF_N"/>
    <property type="match status" value="1"/>
</dbReference>
<accession>A0AAX6M938</accession>
<keyword evidence="5" id="KW-0539">Nucleus</keyword>
<dbReference type="GO" id="GO:0006303">
    <property type="term" value="P:double-strand break repair via nonhomologous end joining"/>
    <property type="evidence" value="ECO:0007669"/>
    <property type="project" value="UniProtKB-ARBA"/>
</dbReference>
<sequence length="565" mass="61924">MASIPKWHPLPIFPDLPALMISLHYASSSYTLHITDLANVWVESLDRKGIILRSLQENTSIDLSDGDPNQWTVFFSKLDAAFDPMSPDHHTTSLSISASTVGTTSGGGLALYVTCVLPEPLKPLKWPVYLTKCPPVGLTSELVLPLIQAHHARTLEVRDLITRLKEKDAVITKLVDKLEANKIGLEYVFNSLSTKRKPSRATAEEKVRGLAPFVESEWKSSVTSSQEPPRDLPSLIHEVFTETELHSSVNADISPSSQLNDWWTKLGSNPTTAIKPRKDTTKQLRETTPPDTRTTGERDDDDFQVQATPPHLQSIRRKYDYSRASGDTTDDDDSIVNIPDSHLTVAQDKPRSRIGAVGGKRMSHDKSASQSSRTVPVDDNETPSESDAEPVLPVPQKRNNTRLGTIGKSREPSSPPVKSSSPVPPPPPPKDGDETASGSDSEDDVGPSKARSSSPVPAERKRVGLGKIGGKPKARVTPEPSEEPNVTSPRIRSPQTTTSPARPASRKIGTIGTRPDVDGKRYRPSSPVAAQEPETEEQKTERRRAELAKELERKAAAPTKKKRKF</sequence>
<reference evidence="11 12" key="1">
    <citation type="journal article" date="2024" name="Front Chem Biol">
        <title>Unveiling the potential of Daldinia eschscholtzii MFLUCC 19-0629 through bioactivity and bioinformatics studies for enhanced sustainable agriculture production.</title>
        <authorList>
            <person name="Brooks S."/>
            <person name="Weaver J.A."/>
            <person name="Klomchit A."/>
            <person name="Alharthi S.A."/>
            <person name="Onlamun T."/>
            <person name="Nurani R."/>
            <person name="Vong T.K."/>
            <person name="Alberti F."/>
            <person name="Greco C."/>
        </authorList>
    </citation>
    <scope>NUCLEOTIDE SEQUENCE [LARGE SCALE GENOMIC DNA]</scope>
    <source>
        <strain evidence="11">MFLUCC 19-0629</strain>
    </source>
</reference>
<evidence type="ECO:0000313" key="12">
    <source>
        <dbReference type="Proteomes" id="UP001369815"/>
    </source>
</evidence>
<feature type="region of interest" description="Disordered" evidence="8">
    <location>
        <begin position="267"/>
        <end position="565"/>
    </location>
</feature>
<dbReference type="PANTHER" id="PTHR32235">
    <property type="entry name" value="NON-HOMOLOGOUS END-JOINING FACTOR 1"/>
    <property type="match status" value="1"/>
</dbReference>